<comment type="caution">
    <text evidence="1">The sequence shown here is derived from an EMBL/GenBank/DDBJ whole genome shotgun (WGS) entry which is preliminary data.</text>
</comment>
<dbReference type="EMBL" id="BAABHK010000011">
    <property type="protein sequence ID" value="GAA4633084.1"/>
    <property type="molecule type" value="Genomic_DNA"/>
</dbReference>
<sequence>MTEHVKALPRLFDELASSQQVVHADTEDAIAVGFAIVNASETFISPDRNKRNITIDAAYVSTQAPHGAARTMAKLRELPRRTSSIEDGFDAFGVMIIKMTNDGGPIGLVDGLPAPDLSDDLHYERMLERLVYLYEAPRADAR</sequence>
<protein>
    <submittedName>
        <fullName evidence="1">Uncharacterized protein</fullName>
    </submittedName>
</protein>
<name>A0ABP8UKV5_9ACTN</name>
<reference evidence="2" key="1">
    <citation type="journal article" date="2019" name="Int. J. Syst. Evol. Microbiol.">
        <title>The Global Catalogue of Microorganisms (GCM) 10K type strain sequencing project: providing services to taxonomists for standard genome sequencing and annotation.</title>
        <authorList>
            <consortium name="The Broad Institute Genomics Platform"/>
            <consortium name="The Broad Institute Genome Sequencing Center for Infectious Disease"/>
            <person name="Wu L."/>
            <person name="Ma J."/>
        </authorList>
    </citation>
    <scope>NUCLEOTIDE SEQUENCE [LARGE SCALE GENOMIC DNA]</scope>
    <source>
        <strain evidence="2">JCM 17939</strain>
    </source>
</reference>
<organism evidence="1 2">
    <name type="scientific">Actinoallomurus vinaceus</name>
    <dbReference type="NCBI Taxonomy" id="1080074"/>
    <lineage>
        <taxon>Bacteria</taxon>
        <taxon>Bacillati</taxon>
        <taxon>Actinomycetota</taxon>
        <taxon>Actinomycetes</taxon>
        <taxon>Streptosporangiales</taxon>
        <taxon>Thermomonosporaceae</taxon>
        <taxon>Actinoallomurus</taxon>
    </lineage>
</organism>
<gene>
    <name evidence="1" type="ORF">GCM10023196_069200</name>
</gene>
<keyword evidence="2" id="KW-1185">Reference proteome</keyword>
<proteinExistence type="predicted"/>
<dbReference type="Proteomes" id="UP001501442">
    <property type="component" value="Unassembled WGS sequence"/>
</dbReference>
<evidence type="ECO:0000313" key="2">
    <source>
        <dbReference type="Proteomes" id="UP001501442"/>
    </source>
</evidence>
<accession>A0ABP8UKV5</accession>
<evidence type="ECO:0000313" key="1">
    <source>
        <dbReference type="EMBL" id="GAA4633084.1"/>
    </source>
</evidence>